<dbReference type="InterPro" id="IPR013783">
    <property type="entry name" value="Ig-like_fold"/>
</dbReference>
<dbReference type="SMART" id="SM01360">
    <property type="entry name" value="A2M"/>
    <property type="match status" value="1"/>
</dbReference>
<dbReference type="EMBL" id="JAJSOF020000003">
    <property type="protein sequence ID" value="KAJ4450536.1"/>
    <property type="molecule type" value="Genomic_DNA"/>
</dbReference>
<dbReference type="Pfam" id="PF00207">
    <property type="entry name" value="A2M"/>
    <property type="match status" value="1"/>
</dbReference>
<sequence length="516" mass="58087">MKRILRSNWAEQPSIWTADELWDRVLDEWEEVAMNSDLFHNLVDSMPHRMRAVDAGQVSSINNQQTKMPPIQSKLGAKTLHSQTREVVNNIHSSMKSEAASGDFLIPLKKVQERVSAATKVPERTIRKIIKEGKQCEEEEGTSFGTPGGHYNETKLALFRKFRFNRIQRQYENVWLWQDVNIGPHGRYLFTIPVPERPAHWMVSAFSVSPTMGFGMLSKAIEYVGVLPFFINVEMPTKSRQGEQVGIRVTVFNYMPSSIEATVVLAGSPDYKFVHVGMNGIVRSYNPDTSFGEHQFFIYINAQDAQIVHVPIVPTRLGDIFITIHASTLMGKDTVTRKLHVEASTLFLVLTISAVLECNILLQADGLPQYRHQSILLDLSNRAYVFQYLHVNVTETPIIPYDENRYYIYGSNKAFVSIVGDVVGPIFPTMPVNATSLLNLPMSLEFTVSRTTDLQRQFTVLELGSLQLRSTALELRSLQLRSTALELRPSDADADADAHSSRTPAGLLALAFSLTE</sequence>
<accession>A0ABQ8TV01</accession>
<organism evidence="2 3">
    <name type="scientific">Periplaneta americana</name>
    <name type="common">American cockroach</name>
    <name type="synonym">Blatta americana</name>
    <dbReference type="NCBI Taxonomy" id="6978"/>
    <lineage>
        <taxon>Eukaryota</taxon>
        <taxon>Metazoa</taxon>
        <taxon>Ecdysozoa</taxon>
        <taxon>Arthropoda</taxon>
        <taxon>Hexapoda</taxon>
        <taxon>Insecta</taxon>
        <taxon>Pterygota</taxon>
        <taxon>Neoptera</taxon>
        <taxon>Polyneoptera</taxon>
        <taxon>Dictyoptera</taxon>
        <taxon>Blattodea</taxon>
        <taxon>Blattoidea</taxon>
        <taxon>Blattidae</taxon>
        <taxon>Blattinae</taxon>
        <taxon>Periplaneta</taxon>
    </lineage>
</organism>
<dbReference type="InterPro" id="IPR050473">
    <property type="entry name" value="A2M/Complement_sys"/>
</dbReference>
<evidence type="ECO:0000259" key="1">
    <source>
        <dbReference type="SMART" id="SM01360"/>
    </source>
</evidence>
<gene>
    <name evidence="2" type="ORF">ANN_01963</name>
</gene>
<proteinExistence type="predicted"/>
<name>A0ABQ8TV01_PERAM</name>
<reference evidence="2 3" key="1">
    <citation type="journal article" date="2022" name="Allergy">
        <title>Genome assembly and annotation of Periplaneta americana reveal a comprehensive cockroach allergen profile.</title>
        <authorList>
            <person name="Wang L."/>
            <person name="Xiong Q."/>
            <person name="Saelim N."/>
            <person name="Wang L."/>
            <person name="Nong W."/>
            <person name="Wan A.T."/>
            <person name="Shi M."/>
            <person name="Liu X."/>
            <person name="Cao Q."/>
            <person name="Hui J.H.L."/>
            <person name="Sookrung N."/>
            <person name="Leung T.F."/>
            <person name="Tungtrongchitr A."/>
            <person name="Tsui S.K.W."/>
        </authorList>
    </citation>
    <scope>NUCLEOTIDE SEQUENCE [LARGE SCALE GENOMIC DNA]</scope>
    <source>
        <strain evidence="2">PWHHKU_190912</strain>
    </source>
</reference>
<dbReference type="PANTHER" id="PTHR11412">
    <property type="entry name" value="MACROGLOBULIN / COMPLEMENT"/>
    <property type="match status" value="1"/>
</dbReference>
<evidence type="ECO:0000313" key="2">
    <source>
        <dbReference type="EMBL" id="KAJ4450536.1"/>
    </source>
</evidence>
<dbReference type="Proteomes" id="UP001148838">
    <property type="component" value="Unassembled WGS sequence"/>
</dbReference>
<dbReference type="PANTHER" id="PTHR11412:SF172">
    <property type="entry name" value="LD23292P"/>
    <property type="match status" value="1"/>
</dbReference>
<dbReference type="InterPro" id="IPR001599">
    <property type="entry name" value="Macroglobln_a2"/>
</dbReference>
<comment type="caution">
    <text evidence="2">The sequence shown here is derived from an EMBL/GenBank/DDBJ whole genome shotgun (WGS) entry which is preliminary data.</text>
</comment>
<evidence type="ECO:0000313" key="3">
    <source>
        <dbReference type="Proteomes" id="UP001148838"/>
    </source>
</evidence>
<dbReference type="Gene3D" id="2.60.40.10">
    <property type="entry name" value="Immunoglobulins"/>
    <property type="match status" value="1"/>
</dbReference>
<dbReference type="Gene3D" id="2.20.130.20">
    <property type="match status" value="1"/>
</dbReference>
<feature type="domain" description="Alpha-2-macroglobulin" evidence="1">
    <location>
        <begin position="174"/>
        <end position="265"/>
    </location>
</feature>
<keyword evidence="3" id="KW-1185">Reference proteome</keyword>
<protein>
    <recommendedName>
        <fullName evidence="1">Alpha-2-macroglobulin domain-containing protein</fullName>
    </recommendedName>
</protein>